<proteinExistence type="predicted"/>
<reference evidence="1 2" key="1">
    <citation type="submission" date="2018-06" db="EMBL/GenBank/DDBJ databases">
        <title>Whole Genome Sequence of an efficient microsymbiont, Rhizobium tropici.</title>
        <authorList>
            <person name="Srinivasan R."/>
            <person name="Singh H.V."/>
            <person name="Srivastava R."/>
            <person name="Kumari B."/>
            <person name="Radhakrishna A."/>
        </authorList>
    </citation>
    <scope>NUCLEOTIDE SEQUENCE [LARGE SCALE GENOMIC DNA]</scope>
    <source>
        <strain evidence="1 2">IGFRI Rhizo-19</strain>
    </source>
</reference>
<comment type="caution">
    <text evidence="1">The sequence shown here is derived from an EMBL/GenBank/DDBJ whole genome shotgun (WGS) entry which is preliminary data.</text>
</comment>
<gene>
    <name evidence="1" type="ORF">DQ393_15570</name>
</gene>
<dbReference type="Proteomes" id="UP000251205">
    <property type="component" value="Unassembled WGS sequence"/>
</dbReference>
<evidence type="ECO:0000313" key="2">
    <source>
        <dbReference type="Proteomes" id="UP000251205"/>
    </source>
</evidence>
<evidence type="ECO:0000313" key="1">
    <source>
        <dbReference type="EMBL" id="RAX40552.1"/>
    </source>
</evidence>
<sequence length="66" mass="6898">MLLFLPKVPSGSMAGNVARLSNANVKVNTVFGTQISCLQAIHASSEQGIGLNCADFVVNEGFKSKS</sequence>
<dbReference type="AlphaFoldDB" id="A0A329YFH8"/>
<name>A0A329YFH8_RHITR</name>
<protein>
    <submittedName>
        <fullName evidence="1">Uncharacterized protein</fullName>
    </submittedName>
</protein>
<dbReference type="EMBL" id="QMKK01000038">
    <property type="protein sequence ID" value="RAX40552.1"/>
    <property type="molecule type" value="Genomic_DNA"/>
</dbReference>
<organism evidence="1 2">
    <name type="scientific">Rhizobium tropici</name>
    <dbReference type="NCBI Taxonomy" id="398"/>
    <lineage>
        <taxon>Bacteria</taxon>
        <taxon>Pseudomonadati</taxon>
        <taxon>Pseudomonadota</taxon>
        <taxon>Alphaproteobacteria</taxon>
        <taxon>Hyphomicrobiales</taxon>
        <taxon>Rhizobiaceae</taxon>
        <taxon>Rhizobium/Agrobacterium group</taxon>
        <taxon>Rhizobium</taxon>
    </lineage>
</organism>
<accession>A0A329YFH8</accession>